<dbReference type="Gene3D" id="6.10.140.2220">
    <property type="match status" value="1"/>
</dbReference>
<feature type="domain" description="MYND-type" evidence="5">
    <location>
        <begin position="448"/>
        <end position="490"/>
    </location>
</feature>
<dbReference type="RefSeq" id="XP_037217678.1">
    <property type="nucleotide sequence ID" value="XM_037366266.1"/>
</dbReference>
<dbReference type="PROSITE" id="PS50865">
    <property type="entry name" value="ZF_MYND_2"/>
    <property type="match status" value="1"/>
</dbReference>
<gene>
    <name evidence="6" type="ORF">MIND_00965200</name>
</gene>
<dbReference type="SUPFAM" id="SSF144232">
    <property type="entry name" value="HIT/MYND zinc finger-like"/>
    <property type="match status" value="1"/>
</dbReference>
<sequence>MATLHPDLRLEKLRSLPRDIQSTLNAVCRLDCSRVEVNRISRLIAHPPSRDVEGALPAVYFQILDPERIPSTSEELEHILEDINMTLPVVSKALSGFYNRRLGVPEGTEEDVWHRVFAWVKFLTTHHQQVVSRVLIEQPNQPTILMDAEIIAFDFIKFTHDVSLDRQPPFFAEQPGFLSLLFRSWPRLIALSYDDPIKMGYSSSFARFFTASKINKPQLEEILSGVGSIDVLGKLVVQYARSVTGAMIAFGSELYVDTMLDLVRRVNKLTKPQLATEVSSLYQSLTRNGFPSALSRVIHKLVTIPEFGHRGTLENPLGYKERTMKKGLGFLADLLTTPFLYPRDVAECIREDMLVDMLEYAQLDGPLCNSLQQELCKLLDDVLTPATAYYTVLASVEKVLEQAADRLALEKFHNPHFRLSWQRFIAAVEERSVLKRQFEQRDPTQAVCDNCWKIRDKSCLRRCGKCRSLKYCSVECQKEDWGRRGHKHNCMAYKGLREDLHSAFGRREIAFLRFVAHSRFIRQRSLLEPSSTPNIDSVTIIGLTGDQEPVVKPLTDEFVQSLVSDDPLIEDKITRARRSNGLTNLCVLHLDFKGSTPSEVNQLVVEVYEGLWQV</sequence>
<dbReference type="Proteomes" id="UP000636479">
    <property type="component" value="Unassembled WGS sequence"/>
</dbReference>
<name>A0A8H6SDA3_9AGAR</name>
<dbReference type="OrthoDB" id="341421at2759"/>
<dbReference type="EMBL" id="JACAZF010000008">
    <property type="protein sequence ID" value="KAF7297319.1"/>
    <property type="molecule type" value="Genomic_DNA"/>
</dbReference>
<dbReference type="AlphaFoldDB" id="A0A8H6SDA3"/>
<dbReference type="InterPro" id="IPR002893">
    <property type="entry name" value="Znf_MYND"/>
</dbReference>
<dbReference type="GeneID" id="59348782"/>
<evidence type="ECO:0000313" key="6">
    <source>
        <dbReference type="EMBL" id="KAF7297319.1"/>
    </source>
</evidence>
<reference evidence="6" key="1">
    <citation type="submission" date="2020-05" db="EMBL/GenBank/DDBJ databases">
        <title>Mycena genomes resolve the evolution of fungal bioluminescence.</title>
        <authorList>
            <person name="Tsai I.J."/>
        </authorList>
    </citation>
    <scope>NUCLEOTIDE SEQUENCE</scope>
    <source>
        <strain evidence="6">171206Taipei</strain>
    </source>
</reference>
<comment type="caution">
    <text evidence="6">The sequence shown here is derived from an EMBL/GenBank/DDBJ whole genome shotgun (WGS) entry which is preliminary data.</text>
</comment>
<evidence type="ECO:0000256" key="3">
    <source>
        <dbReference type="ARBA" id="ARBA00022833"/>
    </source>
</evidence>
<keyword evidence="7" id="KW-1185">Reference proteome</keyword>
<keyword evidence="3" id="KW-0862">Zinc</keyword>
<dbReference type="Pfam" id="PF01753">
    <property type="entry name" value="zf-MYND"/>
    <property type="match status" value="1"/>
</dbReference>
<evidence type="ECO:0000256" key="2">
    <source>
        <dbReference type="ARBA" id="ARBA00022771"/>
    </source>
</evidence>
<evidence type="ECO:0000256" key="1">
    <source>
        <dbReference type="ARBA" id="ARBA00022723"/>
    </source>
</evidence>
<organism evidence="6 7">
    <name type="scientific">Mycena indigotica</name>
    <dbReference type="NCBI Taxonomy" id="2126181"/>
    <lineage>
        <taxon>Eukaryota</taxon>
        <taxon>Fungi</taxon>
        <taxon>Dikarya</taxon>
        <taxon>Basidiomycota</taxon>
        <taxon>Agaricomycotina</taxon>
        <taxon>Agaricomycetes</taxon>
        <taxon>Agaricomycetidae</taxon>
        <taxon>Agaricales</taxon>
        <taxon>Marasmiineae</taxon>
        <taxon>Mycenaceae</taxon>
        <taxon>Mycena</taxon>
    </lineage>
</organism>
<protein>
    <submittedName>
        <fullName evidence="6">MYND-type domain-containing protein</fullName>
    </submittedName>
</protein>
<evidence type="ECO:0000313" key="7">
    <source>
        <dbReference type="Proteomes" id="UP000636479"/>
    </source>
</evidence>
<accession>A0A8H6SDA3</accession>
<keyword evidence="1" id="KW-0479">Metal-binding</keyword>
<evidence type="ECO:0000256" key="4">
    <source>
        <dbReference type="PROSITE-ProRule" id="PRU00134"/>
    </source>
</evidence>
<dbReference type="GO" id="GO:0008270">
    <property type="term" value="F:zinc ion binding"/>
    <property type="evidence" value="ECO:0007669"/>
    <property type="project" value="UniProtKB-KW"/>
</dbReference>
<evidence type="ECO:0000259" key="5">
    <source>
        <dbReference type="PROSITE" id="PS50865"/>
    </source>
</evidence>
<dbReference type="PROSITE" id="PS01360">
    <property type="entry name" value="ZF_MYND_1"/>
    <property type="match status" value="1"/>
</dbReference>
<proteinExistence type="predicted"/>
<keyword evidence="2 4" id="KW-0863">Zinc-finger</keyword>